<comment type="caution">
    <text evidence="1">The sequence shown here is derived from an EMBL/GenBank/DDBJ whole genome shotgun (WGS) entry which is preliminary data.</text>
</comment>
<organism evidence="1 2">
    <name type="scientific">Trifolium medium</name>
    <dbReference type="NCBI Taxonomy" id="97028"/>
    <lineage>
        <taxon>Eukaryota</taxon>
        <taxon>Viridiplantae</taxon>
        <taxon>Streptophyta</taxon>
        <taxon>Embryophyta</taxon>
        <taxon>Tracheophyta</taxon>
        <taxon>Spermatophyta</taxon>
        <taxon>Magnoliopsida</taxon>
        <taxon>eudicotyledons</taxon>
        <taxon>Gunneridae</taxon>
        <taxon>Pentapetalae</taxon>
        <taxon>rosids</taxon>
        <taxon>fabids</taxon>
        <taxon>Fabales</taxon>
        <taxon>Fabaceae</taxon>
        <taxon>Papilionoideae</taxon>
        <taxon>50 kb inversion clade</taxon>
        <taxon>NPAAA clade</taxon>
        <taxon>Hologalegina</taxon>
        <taxon>IRL clade</taxon>
        <taxon>Trifolieae</taxon>
        <taxon>Trifolium</taxon>
    </lineage>
</organism>
<dbReference type="Proteomes" id="UP000265520">
    <property type="component" value="Unassembled WGS sequence"/>
</dbReference>
<name>A0A392T001_9FABA</name>
<evidence type="ECO:0000313" key="1">
    <source>
        <dbReference type="EMBL" id="MCI53460.1"/>
    </source>
</evidence>
<dbReference type="AlphaFoldDB" id="A0A392T001"/>
<sequence>MAQRAAGIGVVLFSSVSYAARRGDLRCTQGCSVRAGWFLVPALRAGLCCATRRLSV</sequence>
<protein>
    <submittedName>
        <fullName evidence="1">Uncharacterized protein</fullName>
    </submittedName>
</protein>
<dbReference type="EMBL" id="LXQA010463480">
    <property type="protein sequence ID" value="MCI53460.1"/>
    <property type="molecule type" value="Genomic_DNA"/>
</dbReference>
<keyword evidence="2" id="KW-1185">Reference proteome</keyword>
<proteinExistence type="predicted"/>
<accession>A0A392T001</accession>
<reference evidence="1 2" key="1">
    <citation type="journal article" date="2018" name="Front. Plant Sci.">
        <title>Red Clover (Trifolium pratense) and Zigzag Clover (T. medium) - A Picture of Genomic Similarities and Differences.</title>
        <authorList>
            <person name="Dluhosova J."/>
            <person name="Istvanek J."/>
            <person name="Nedelnik J."/>
            <person name="Repkova J."/>
        </authorList>
    </citation>
    <scope>NUCLEOTIDE SEQUENCE [LARGE SCALE GENOMIC DNA]</scope>
    <source>
        <strain evidence="2">cv. 10/8</strain>
        <tissue evidence="1">Leaf</tissue>
    </source>
</reference>
<evidence type="ECO:0000313" key="2">
    <source>
        <dbReference type="Proteomes" id="UP000265520"/>
    </source>
</evidence>